<proteinExistence type="predicted"/>
<evidence type="ECO:0000313" key="1">
    <source>
        <dbReference type="EMBL" id="KAL3693037.1"/>
    </source>
</evidence>
<protein>
    <submittedName>
        <fullName evidence="1">Uncharacterized protein</fullName>
    </submittedName>
</protein>
<organism evidence="1 2">
    <name type="scientific">Riccia sorocarpa</name>
    <dbReference type="NCBI Taxonomy" id="122646"/>
    <lineage>
        <taxon>Eukaryota</taxon>
        <taxon>Viridiplantae</taxon>
        <taxon>Streptophyta</taxon>
        <taxon>Embryophyta</taxon>
        <taxon>Marchantiophyta</taxon>
        <taxon>Marchantiopsida</taxon>
        <taxon>Marchantiidae</taxon>
        <taxon>Marchantiales</taxon>
        <taxon>Ricciaceae</taxon>
        <taxon>Riccia</taxon>
    </lineage>
</organism>
<keyword evidence="2" id="KW-1185">Reference proteome</keyword>
<dbReference type="AlphaFoldDB" id="A0ABD3HR56"/>
<reference evidence="1 2" key="1">
    <citation type="submission" date="2024-09" db="EMBL/GenBank/DDBJ databases">
        <title>Chromosome-scale assembly of Riccia sorocarpa.</title>
        <authorList>
            <person name="Paukszto L."/>
        </authorList>
    </citation>
    <scope>NUCLEOTIDE SEQUENCE [LARGE SCALE GENOMIC DNA]</scope>
    <source>
        <strain evidence="1">LP-2024</strain>
        <tissue evidence="1">Aerial parts of the thallus</tissue>
    </source>
</reference>
<sequence length="93" mass="10507">MPLAPTTLPPWVYRTGCEVAEDGTGEGLDALERLCRQFLWGWKEHNNPKTSLVAWERIAQSRQDGGLGWIKYREKAAALHIKCVLKLLTGEET</sequence>
<gene>
    <name evidence="1" type="ORF">R1sor_006688</name>
</gene>
<evidence type="ECO:0000313" key="2">
    <source>
        <dbReference type="Proteomes" id="UP001633002"/>
    </source>
</evidence>
<accession>A0ABD3HR56</accession>
<name>A0ABD3HR56_9MARC</name>
<dbReference type="Proteomes" id="UP001633002">
    <property type="component" value="Unassembled WGS sequence"/>
</dbReference>
<dbReference type="EMBL" id="JBJQOH010000003">
    <property type="protein sequence ID" value="KAL3693037.1"/>
    <property type="molecule type" value="Genomic_DNA"/>
</dbReference>
<comment type="caution">
    <text evidence="1">The sequence shown here is derived from an EMBL/GenBank/DDBJ whole genome shotgun (WGS) entry which is preliminary data.</text>
</comment>